<keyword evidence="1" id="KW-0812">Transmembrane</keyword>
<dbReference type="VEuPathDB" id="FungiDB:BO72DRAFT_453936"/>
<dbReference type="AlphaFoldDB" id="A0A8G1VSM3"/>
<name>A0A8G1VSM3_9EURO</name>
<evidence type="ECO:0000313" key="2">
    <source>
        <dbReference type="EMBL" id="RAK71177.1"/>
    </source>
</evidence>
<evidence type="ECO:0000256" key="1">
    <source>
        <dbReference type="SAM" id="Phobius"/>
    </source>
</evidence>
<dbReference type="RefSeq" id="XP_040795189.1">
    <property type="nucleotide sequence ID" value="XM_040946100.1"/>
</dbReference>
<dbReference type="Proteomes" id="UP000249789">
    <property type="component" value="Unassembled WGS sequence"/>
</dbReference>
<dbReference type="GeneID" id="63863433"/>
<keyword evidence="1" id="KW-0472">Membrane</keyword>
<dbReference type="EMBL" id="KZ824731">
    <property type="protein sequence ID" value="RAK71177.1"/>
    <property type="molecule type" value="Genomic_DNA"/>
</dbReference>
<feature type="transmembrane region" description="Helical" evidence="1">
    <location>
        <begin position="30"/>
        <end position="49"/>
    </location>
</feature>
<evidence type="ECO:0000313" key="3">
    <source>
        <dbReference type="Proteomes" id="UP000249789"/>
    </source>
</evidence>
<organism evidence="2 3">
    <name type="scientific">Aspergillus fijiensis CBS 313.89</name>
    <dbReference type="NCBI Taxonomy" id="1448319"/>
    <lineage>
        <taxon>Eukaryota</taxon>
        <taxon>Fungi</taxon>
        <taxon>Dikarya</taxon>
        <taxon>Ascomycota</taxon>
        <taxon>Pezizomycotina</taxon>
        <taxon>Eurotiomycetes</taxon>
        <taxon>Eurotiomycetidae</taxon>
        <taxon>Eurotiales</taxon>
        <taxon>Aspergillaceae</taxon>
        <taxon>Aspergillus</taxon>
    </lineage>
</organism>
<keyword evidence="1" id="KW-1133">Transmembrane helix</keyword>
<keyword evidence="3" id="KW-1185">Reference proteome</keyword>
<protein>
    <submittedName>
        <fullName evidence="2">Uncharacterized protein</fullName>
    </submittedName>
</protein>
<sequence>MPPLPRLCFHALQLRLGPRNVNSVSLSPRIALHLFLVVLWIPLMATFHVQRMMIILHLERI</sequence>
<reference evidence="2 3" key="1">
    <citation type="submission" date="2018-02" db="EMBL/GenBank/DDBJ databases">
        <title>The genomes of Aspergillus section Nigri reveals drivers in fungal speciation.</title>
        <authorList>
            <consortium name="DOE Joint Genome Institute"/>
            <person name="Vesth T.C."/>
            <person name="Nybo J."/>
            <person name="Theobald S."/>
            <person name="Brandl J."/>
            <person name="Frisvad J.C."/>
            <person name="Nielsen K.F."/>
            <person name="Lyhne E.K."/>
            <person name="Kogle M.E."/>
            <person name="Kuo A."/>
            <person name="Riley R."/>
            <person name="Clum A."/>
            <person name="Nolan M."/>
            <person name="Lipzen A."/>
            <person name="Salamov A."/>
            <person name="Henrissat B."/>
            <person name="Wiebenga A."/>
            <person name="De vries R.P."/>
            <person name="Grigoriev I.V."/>
            <person name="Mortensen U.H."/>
            <person name="Andersen M.R."/>
            <person name="Baker S.E."/>
        </authorList>
    </citation>
    <scope>NUCLEOTIDE SEQUENCE [LARGE SCALE GENOMIC DNA]</scope>
    <source>
        <strain evidence="2 3">CBS 313.89</strain>
    </source>
</reference>
<proteinExistence type="predicted"/>
<gene>
    <name evidence="2" type="ORF">BO72DRAFT_453936</name>
</gene>
<accession>A0A8G1VSM3</accession>